<dbReference type="GO" id="GO:0005634">
    <property type="term" value="C:nucleus"/>
    <property type="evidence" value="ECO:0007669"/>
    <property type="project" value="TreeGrafter"/>
</dbReference>
<sequence>MALCGICNEAPSKYKCPSCEIPYCSLVCYKPHKVQHEKAKPAEPTSEAPKAAEKAQNDEPKAASKPAGTDKFASLLSSPEVQQMLASPSLRQHLLSVHKATLEPPPQSFVPRGRGGRGRGRGGRGGFEQTRRPWNEERAAKAGVGELKRLREDNTEVDEFVNLVIGIVDSVKDEE</sequence>
<dbReference type="Pfam" id="PF04438">
    <property type="entry name" value="zf-HIT"/>
    <property type="match status" value="1"/>
</dbReference>
<dbReference type="Proteomes" id="UP000277580">
    <property type="component" value="Unassembled WGS sequence"/>
</dbReference>
<feature type="compositionally biased region" description="Basic and acidic residues" evidence="5">
    <location>
        <begin position="50"/>
        <end position="62"/>
    </location>
</feature>
<proteinExistence type="predicted"/>
<dbReference type="PROSITE" id="PS51083">
    <property type="entry name" value="ZF_HIT"/>
    <property type="match status" value="1"/>
</dbReference>
<keyword evidence="3" id="KW-0862">Zinc</keyword>
<gene>
    <name evidence="7" type="ORF">P167DRAFT_537471</name>
</gene>
<dbReference type="InterPro" id="IPR007529">
    <property type="entry name" value="Znf_HIT"/>
</dbReference>
<dbReference type="SUPFAM" id="SSF144232">
    <property type="entry name" value="HIT/MYND zinc finger-like"/>
    <property type="match status" value="1"/>
</dbReference>
<dbReference type="InParanoid" id="A0A3N4KJ18"/>
<keyword evidence="1" id="KW-0479">Metal-binding</keyword>
<dbReference type="EMBL" id="ML119142">
    <property type="protein sequence ID" value="RPB10543.1"/>
    <property type="molecule type" value="Genomic_DNA"/>
</dbReference>
<evidence type="ECO:0000256" key="1">
    <source>
        <dbReference type="ARBA" id="ARBA00022723"/>
    </source>
</evidence>
<accession>A0A3N4KJ18</accession>
<dbReference type="InterPro" id="IPR051639">
    <property type="entry name" value="BCD1"/>
</dbReference>
<dbReference type="Gene3D" id="1.20.1440.260">
    <property type="match status" value="1"/>
</dbReference>
<evidence type="ECO:0000313" key="8">
    <source>
        <dbReference type="Proteomes" id="UP000277580"/>
    </source>
</evidence>
<feature type="compositionally biased region" description="Basic and acidic residues" evidence="5">
    <location>
        <begin position="129"/>
        <end position="139"/>
    </location>
</feature>
<keyword evidence="8" id="KW-1185">Reference proteome</keyword>
<evidence type="ECO:0000256" key="5">
    <source>
        <dbReference type="SAM" id="MobiDB-lite"/>
    </source>
</evidence>
<dbReference type="PANTHER" id="PTHR13483:SF11">
    <property type="entry name" value="ZINC FINGER HIT DOMAIN-CONTAINING PROTEIN 3"/>
    <property type="match status" value="1"/>
</dbReference>
<evidence type="ECO:0000256" key="4">
    <source>
        <dbReference type="PROSITE-ProRule" id="PRU00453"/>
    </source>
</evidence>
<dbReference type="OrthoDB" id="18412at2759"/>
<evidence type="ECO:0000256" key="2">
    <source>
        <dbReference type="ARBA" id="ARBA00022771"/>
    </source>
</evidence>
<reference evidence="7 8" key="1">
    <citation type="journal article" date="2018" name="Nat. Ecol. Evol.">
        <title>Pezizomycetes genomes reveal the molecular basis of ectomycorrhizal truffle lifestyle.</title>
        <authorList>
            <person name="Murat C."/>
            <person name="Payen T."/>
            <person name="Noel B."/>
            <person name="Kuo A."/>
            <person name="Morin E."/>
            <person name="Chen J."/>
            <person name="Kohler A."/>
            <person name="Krizsan K."/>
            <person name="Balestrini R."/>
            <person name="Da Silva C."/>
            <person name="Montanini B."/>
            <person name="Hainaut M."/>
            <person name="Levati E."/>
            <person name="Barry K.W."/>
            <person name="Belfiori B."/>
            <person name="Cichocki N."/>
            <person name="Clum A."/>
            <person name="Dockter R.B."/>
            <person name="Fauchery L."/>
            <person name="Guy J."/>
            <person name="Iotti M."/>
            <person name="Le Tacon F."/>
            <person name="Lindquist E.A."/>
            <person name="Lipzen A."/>
            <person name="Malagnac F."/>
            <person name="Mello A."/>
            <person name="Molinier V."/>
            <person name="Miyauchi S."/>
            <person name="Poulain J."/>
            <person name="Riccioni C."/>
            <person name="Rubini A."/>
            <person name="Sitrit Y."/>
            <person name="Splivallo R."/>
            <person name="Traeger S."/>
            <person name="Wang M."/>
            <person name="Zifcakova L."/>
            <person name="Wipf D."/>
            <person name="Zambonelli A."/>
            <person name="Paolocci F."/>
            <person name="Nowrousian M."/>
            <person name="Ottonello S."/>
            <person name="Baldrian P."/>
            <person name="Spatafora J.W."/>
            <person name="Henrissat B."/>
            <person name="Nagy L.G."/>
            <person name="Aury J.M."/>
            <person name="Wincker P."/>
            <person name="Grigoriev I.V."/>
            <person name="Bonfante P."/>
            <person name="Martin F.M."/>
        </authorList>
    </citation>
    <scope>NUCLEOTIDE SEQUENCE [LARGE SCALE GENOMIC DNA]</scope>
    <source>
        <strain evidence="7 8">CCBAS932</strain>
    </source>
</reference>
<dbReference type="GO" id="GO:0000492">
    <property type="term" value="P:box C/D snoRNP assembly"/>
    <property type="evidence" value="ECO:0007669"/>
    <property type="project" value="TreeGrafter"/>
</dbReference>
<dbReference type="CDD" id="cd23024">
    <property type="entry name" value="zf-HIT_ZNHIT2-3"/>
    <property type="match status" value="1"/>
</dbReference>
<feature type="region of interest" description="Disordered" evidence="5">
    <location>
        <begin position="99"/>
        <end position="139"/>
    </location>
</feature>
<protein>
    <recommendedName>
        <fullName evidence="6">HIT-type domain-containing protein</fullName>
    </recommendedName>
</protein>
<dbReference type="GO" id="GO:0048254">
    <property type="term" value="P:snoRNA localization"/>
    <property type="evidence" value="ECO:0007669"/>
    <property type="project" value="TreeGrafter"/>
</dbReference>
<dbReference type="AlphaFoldDB" id="A0A3N4KJ18"/>
<dbReference type="PROSITE" id="PS00028">
    <property type="entry name" value="ZINC_FINGER_C2H2_1"/>
    <property type="match status" value="1"/>
</dbReference>
<dbReference type="GO" id="GO:0000463">
    <property type="term" value="P:maturation of LSU-rRNA from tricistronic rRNA transcript (SSU-rRNA, 5.8S rRNA, LSU-rRNA)"/>
    <property type="evidence" value="ECO:0007669"/>
    <property type="project" value="TreeGrafter"/>
</dbReference>
<name>A0A3N4KJ18_9PEZI</name>
<evidence type="ECO:0000313" key="7">
    <source>
        <dbReference type="EMBL" id="RPB10543.1"/>
    </source>
</evidence>
<evidence type="ECO:0000256" key="3">
    <source>
        <dbReference type="ARBA" id="ARBA00022833"/>
    </source>
</evidence>
<dbReference type="FunCoup" id="A0A3N4KJ18">
    <property type="interactions" value="94"/>
</dbReference>
<feature type="region of interest" description="Disordered" evidence="5">
    <location>
        <begin position="36"/>
        <end position="73"/>
    </location>
</feature>
<evidence type="ECO:0000259" key="6">
    <source>
        <dbReference type="PROSITE" id="PS51083"/>
    </source>
</evidence>
<dbReference type="InterPro" id="IPR013087">
    <property type="entry name" value="Znf_C2H2_type"/>
</dbReference>
<dbReference type="GO" id="GO:0070761">
    <property type="term" value="C:pre-snoRNP complex"/>
    <property type="evidence" value="ECO:0007669"/>
    <property type="project" value="TreeGrafter"/>
</dbReference>
<dbReference type="GO" id="GO:0008270">
    <property type="term" value="F:zinc ion binding"/>
    <property type="evidence" value="ECO:0007669"/>
    <property type="project" value="UniProtKB-UniRule"/>
</dbReference>
<organism evidence="7 8">
    <name type="scientific">Morchella conica CCBAS932</name>
    <dbReference type="NCBI Taxonomy" id="1392247"/>
    <lineage>
        <taxon>Eukaryota</taxon>
        <taxon>Fungi</taxon>
        <taxon>Dikarya</taxon>
        <taxon>Ascomycota</taxon>
        <taxon>Pezizomycotina</taxon>
        <taxon>Pezizomycetes</taxon>
        <taxon>Pezizales</taxon>
        <taxon>Morchellaceae</taxon>
        <taxon>Morchella</taxon>
    </lineage>
</organism>
<feature type="domain" description="HIT-type" evidence="6">
    <location>
        <begin position="4"/>
        <end position="39"/>
    </location>
</feature>
<dbReference type="Gene3D" id="3.30.60.190">
    <property type="match status" value="1"/>
</dbReference>
<dbReference type="PANTHER" id="PTHR13483">
    <property type="entry name" value="BOX C_D SNORNA PROTEIN 1-RELATED"/>
    <property type="match status" value="1"/>
</dbReference>
<keyword evidence="2 4" id="KW-0863">Zinc-finger</keyword>